<comment type="caution">
    <text evidence="1">The sequence shown here is derived from an EMBL/GenBank/DDBJ whole genome shotgun (WGS) entry which is preliminary data.</text>
</comment>
<sequence>MTDLFGSIRVIPPLKVENLTLRLSFPSTRRNITLTRIFFGKSLTSLTLGFSDPDIQPDYSTIAKVLKYLPTESPNIVITGLGTSQSLLARSCTAKAF</sequence>
<protein>
    <submittedName>
        <fullName evidence="1">Uncharacterized protein</fullName>
    </submittedName>
</protein>
<dbReference type="EMBL" id="JADNRY010000026">
    <property type="protein sequence ID" value="KAF9072139.1"/>
    <property type="molecule type" value="Genomic_DNA"/>
</dbReference>
<evidence type="ECO:0000313" key="2">
    <source>
        <dbReference type="Proteomes" id="UP000772434"/>
    </source>
</evidence>
<dbReference type="AlphaFoldDB" id="A0A9P5UAL6"/>
<organism evidence="1 2">
    <name type="scientific">Rhodocollybia butyracea</name>
    <dbReference type="NCBI Taxonomy" id="206335"/>
    <lineage>
        <taxon>Eukaryota</taxon>
        <taxon>Fungi</taxon>
        <taxon>Dikarya</taxon>
        <taxon>Basidiomycota</taxon>
        <taxon>Agaricomycotina</taxon>
        <taxon>Agaricomycetes</taxon>
        <taxon>Agaricomycetidae</taxon>
        <taxon>Agaricales</taxon>
        <taxon>Marasmiineae</taxon>
        <taxon>Omphalotaceae</taxon>
        <taxon>Rhodocollybia</taxon>
    </lineage>
</organism>
<evidence type="ECO:0000313" key="1">
    <source>
        <dbReference type="EMBL" id="KAF9072139.1"/>
    </source>
</evidence>
<accession>A0A9P5UAL6</accession>
<dbReference type="Proteomes" id="UP000772434">
    <property type="component" value="Unassembled WGS sequence"/>
</dbReference>
<keyword evidence="2" id="KW-1185">Reference proteome</keyword>
<proteinExistence type="predicted"/>
<name>A0A9P5UAL6_9AGAR</name>
<reference evidence="1" key="1">
    <citation type="submission" date="2020-11" db="EMBL/GenBank/DDBJ databases">
        <authorList>
            <consortium name="DOE Joint Genome Institute"/>
            <person name="Ahrendt S."/>
            <person name="Riley R."/>
            <person name="Andreopoulos W."/>
            <person name="Labutti K."/>
            <person name="Pangilinan J."/>
            <person name="Ruiz-Duenas F.J."/>
            <person name="Barrasa J.M."/>
            <person name="Sanchez-Garcia M."/>
            <person name="Camarero S."/>
            <person name="Miyauchi S."/>
            <person name="Serrano A."/>
            <person name="Linde D."/>
            <person name="Babiker R."/>
            <person name="Drula E."/>
            <person name="Ayuso-Fernandez I."/>
            <person name="Pacheco R."/>
            <person name="Padilla G."/>
            <person name="Ferreira P."/>
            <person name="Barriuso J."/>
            <person name="Kellner H."/>
            <person name="Castanera R."/>
            <person name="Alfaro M."/>
            <person name="Ramirez L."/>
            <person name="Pisabarro A.G."/>
            <person name="Kuo A."/>
            <person name="Tritt A."/>
            <person name="Lipzen A."/>
            <person name="He G."/>
            <person name="Yan M."/>
            <person name="Ng V."/>
            <person name="Cullen D."/>
            <person name="Martin F."/>
            <person name="Rosso M.-N."/>
            <person name="Henrissat B."/>
            <person name="Hibbett D."/>
            <person name="Martinez A.T."/>
            <person name="Grigoriev I.V."/>
        </authorList>
    </citation>
    <scope>NUCLEOTIDE SEQUENCE</scope>
    <source>
        <strain evidence="1">AH 40177</strain>
    </source>
</reference>
<gene>
    <name evidence="1" type="ORF">BDP27DRAFT_1418280</name>
</gene>